<evidence type="ECO:0000259" key="2">
    <source>
        <dbReference type="PROSITE" id="PS50878"/>
    </source>
</evidence>
<dbReference type="InterPro" id="IPR000477">
    <property type="entry name" value="RT_dom"/>
</dbReference>
<protein>
    <recommendedName>
        <fullName evidence="2">Reverse transcriptase domain-containing protein</fullName>
    </recommendedName>
</protein>
<proteinExistence type="predicted"/>
<evidence type="ECO:0000256" key="1">
    <source>
        <dbReference type="SAM" id="MobiDB-lite"/>
    </source>
</evidence>
<reference evidence="3 4" key="1">
    <citation type="submission" date="2017-07" db="EMBL/GenBank/DDBJ databases">
        <authorList>
            <person name="Sun Z.S."/>
            <person name="Albrecht U."/>
            <person name="Echele G."/>
            <person name="Lee C.C."/>
        </authorList>
    </citation>
    <scope>NUCLEOTIDE SEQUENCE [LARGE SCALE GENOMIC DNA]</scope>
    <source>
        <strain evidence="3 4">CGMCC 1.12672</strain>
    </source>
</reference>
<dbReference type="CDD" id="cd01646">
    <property type="entry name" value="RT_Bac_retron_I"/>
    <property type="match status" value="1"/>
</dbReference>
<feature type="region of interest" description="Disordered" evidence="1">
    <location>
        <begin position="521"/>
        <end position="544"/>
    </location>
</feature>
<keyword evidence="4" id="KW-1185">Reference proteome</keyword>
<accession>A0A285QGC6</accession>
<dbReference type="PROSITE" id="PS50878">
    <property type="entry name" value="RT_POL"/>
    <property type="match status" value="1"/>
</dbReference>
<evidence type="ECO:0000313" key="3">
    <source>
        <dbReference type="EMBL" id="SOB79122.1"/>
    </source>
</evidence>
<dbReference type="AlphaFoldDB" id="A0A285QGC6"/>
<organism evidence="3 4">
    <name type="scientific">Sphingomonas guangdongensis</name>
    <dbReference type="NCBI Taxonomy" id="1141890"/>
    <lineage>
        <taxon>Bacteria</taxon>
        <taxon>Pseudomonadati</taxon>
        <taxon>Pseudomonadota</taxon>
        <taxon>Alphaproteobacteria</taxon>
        <taxon>Sphingomonadales</taxon>
        <taxon>Sphingomonadaceae</taxon>
        <taxon>Sphingomonas</taxon>
    </lineage>
</organism>
<feature type="compositionally biased region" description="Acidic residues" evidence="1">
    <location>
        <begin position="527"/>
        <end position="544"/>
    </location>
</feature>
<feature type="domain" description="Reverse transcriptase" evidence="2">
    <location>
        <begin position="1"/>
        <end position="291"/>
    </location>
</feature>
<dbReference type="EMBL" id="OBMI01000001">
    <property type="protein sequence ID" value="SOB79122.1"/>
    <property type="molecule type" value="Genomic_DNA"/>
</dbReference>
<gene>
    <name evidence="3" type="ORF">SAMN06297144_0387</name>
</gene>
<dbReference type="Proteomes" id="UP000219494">
    <property type="component" value="Unassembled WGS sequence"/>
</dbReference>
<evidence type="ECO:0000313" key="4">
    <source>
        <dbReference type="Proteomes" id="UP000219494"/>
    </source>
</evidence>
<sequence length="544" mass="61142">MSLMALKDDLLKKGYLPENLPPTFVTTAIGADLAARNGWLTDGRNPVRSSPFNASKRGMTRREFSFVHPSTSHDLARFVADREAELTHHFALSDFSLSKPVHDPDMDRAVTIASHSELESARLSRLARYRFVARTDISRFYHTIYTHSIPWAVHGRAAAKADRAPASTNCYANRLDLIVRAGQDGQTVGVPVGPDASRYVAEVIGTAIDQEFVRRGGRQNCDLIRHVDDVWIGADTHAAAEEALWRYREAIRFFELDINETKTAIYSDNFSFSDTWPTDIAAKFEFASKSLDRRIPERLRAALEYAFSLTARNSDDGVLKYTLRYLDRSNLAATQWSVAEPFLKRAAVHFGHSIDYVARMIVWRHLAFRDLVIADWSPILVAILDRHGRLGNDGEVSWALYAAIRLGVEIPISTANFIAQNCSPLTVMALLSCVEQTLVAPAVFETVAEIVVNETASGPYWPLLLEWRSRQWPRSANLTLGNELIEDLAQQGITLFAPNRLPSVFQDLDENDFSSVAFAIEERSSQYDDEEEEDDLDGDEDQPF</sequence>
<name>A0A285QGC6_9SPHN</name>